<evidence type="ECO:0000313" key="3">
    <source>
        <dbReference type="EnsemblMetazoa" id="ASIC007111-PA"/>
    </source>
</evidence>
<proteinExistence type="predicted"/>
<dbReference type="AlphaFoldDB" id="A0A084VNW8"/>
<name>A0A084VNW8_ANOSI</name>
<dbReference type="STRING" id="74873.A0A084VNW8"/>
<dbReference type="VEuPathDB" id="VectorBase:ASIC007111"/>
<organism evidence="3 4">
    <name type="scientific">Anopheles sinensis</name>
    <name type="common">Mosquito</name>
    <dbReference type="NCBI Taxonomy" id="74873"/>
    <lineage>
        <taxon>Eukaryota</taxon>
        <taxon>Metazoa</taxon>
        <taxon>Ecdysozoa</taxon>
        <taxon>Arthropoda</taxon>
        <taxon>Hexapoda</taxon>
        <taxon>Insecta</taxon>
        <taxon>Pterygota</taxon>
        <taxon>Neoptera</taxon>
        <taxon>Endopterygota</taxon>
        <taxon>Diptera</taxon>
        <taxon>Nematocera</taxon>
        <taxon>Culicoidea</taxon>
        <taxon>Culicidae</taxon>
        <taxon>Anophelinae</taxon>
        <taxon>Anopheles</taxon>
    </lineage>
</organism>
<dbReference type="EMBL" id="KE524996">
    <property type="protein sequence ID" value="KFB39662.1"/>
    <property type="molecule type" value="Genomic_DNA"/>
</dbReference>
<reference evidence="2 4" key="1">
    <citation type="journal article" date="2014" name="BMC Genomics">
        <title>Genome sequence of Anopheles sinensis provides insight into genetics basis of mosquito competence for malaria parasites.</title>
        <authorList>
            <person name="Zhou D."/>
            <person name="Zhang D."/>
            <person name="Ding G."/>
            <person name="Shi L."/>
            <person name="Hou Q."/>
            <person name="Ye Y."/>
            <person name="Xu Y."/>
            <person name="Zhou H."/>
            <person name="Xiong C."/>
            <person name="Li S."/>
            <person name="Yu J."/>
            <person name="Hong S."/>
            <person name="Yu X."/>
            <person name="Zou P."/>
            <person name="Chen C."/>
            <person name="Chang X."/>
            <person name="Wang W."/>
            <person name="Lv Y."/>
            <person name="Sun Y."/>
            <person name="Ma L."/>
            <person name="Shen B."/>
            <person name="Zhu C."/>
        </authorList>
    </citation>
    <scope>NUCLEOTIDE SEQUENCE [LARGE SCALE GENOMIC DNA]</scope>
</reference>
<feature type="compositionally biased region" description="Polar residues" evidence="1">
    <location>
        <begin position="1"/>
        <end position="11"/>
    </location>
</feature>
<sequence>MQMSHQHQNIHPGQATSQQQHQHQSTAPHLHGQLLPINTQQQHMMNHQQQQQQSHMNMSQQHALSSSHNANIAHQSMMNLPMAQQPHYMNQQFMLLEQAQRHSLAFVITRNPVGIVTGIASSSLAPTPIGLGEEKAFWG</sequence>
<accession>A0A084VNW8</accession>
<evidence type="ECO:0000313" key="2">
    <source>
        <dbReference type="EMBL" id="KFB39662.1"/>
    </source>
</evidence>
<gene>
    <name evidence="2" type="ORF">ZHAS_00007111</name>
</gene>
<evidence type="ECO:0000256" key="1">
    <source>
        <dbReference type="SAM" id="MobiDB-lite"/>
    </source>
</evidence>
<feature type="region of interest" description="Disordered" evidence="1">
    <location>
        <begin position="1"/>
        <end position="28"/>
    </location>
</feature>
<feature type="compositionally biased region" description="Low complexity" evidence="1">
    <location>
        <begin position="14"/>
        <end position="27"/>
    </location>
</feature>
<keyword evidence="4" id="KW-1185">Reference proteome</keyword>
<dbReference type="VEuPathDB" id="VectorBase:ASIS016667"/>
<dbReference type="EnsemblMetazoa" id="ASIC007111-RA">
    <property type="protein sequence ID" value="ASIC007111-PA"/>
    <property type="gene ID" value="ASIC007111"/>
</dbReference>
<reference evidence="3" key="2">
    <citation type="submission" date="2020-05" db="UniProtKB">
        <authorList>
            <consortium name="EnsemblMetazoa"/>
        </authorList>
    </citation>
    <scope>IDENTIFICATION</scope>
</reference>
<dbReference type="EMBL" id="ATLV01014937">
    <property type="status" value="NOT_ANNOTATED_CDS"/>
    <property type="molecule type" value="Genomic_DNA"/>
</dbReference>
<protein>
    <submittedName>
        <fullName evidence="2 3">Uncharacterized protein</fullName>
    </submittedName>
</protein>
<evidence type="ECO:0000313" key="4">
    <source>
        <dbReference type="Proteomes" id="UP000030765"/>
    </source>
</evidence>
<dbReference type="Proteomes" id="UP000030765">
    <property type="component" value="Unassembled WGS sequence"/>
</dbReference>